<dbReference type="PROSITE" id="PS01053">
    <property type="entry name" value="ARGINASE_1"/>
    <property type="match status" value="1"/>
</dbReference>
<feature type="binding site" evidence="4">
    <location>
        <position position="141"/>
    </location>
    <ligand>
        <name>Mn(2+)</name>
        <dbReference type="ChEBI" id="CHEBI:29035"/>
        <label>1</label>
    </ligand>
</feature>
<dbReference type="GO" id="GO:0008783">
    <property type="term" value="F:agmatinase activity"/>
    <property type="evidence" value="ECO:0007669"/>
    <property type="project" value="TreeGrafter"/>
</dbReference>
<protein>
    <submittedName>
        <fullName evidence="6">Agmatinase</fullName>
    </submittedName>
</protein>
<dbReference type="PROSITE" id="PS51409">
    <property type="entry name" value="ARGINASE_2"/>
    <property type="match status" value="1"/>
</dbReference>
<proteinExistence type="inferred from homology"/>
<evidence type="ECO:0000256" key="4">
    <source>
        <dbReference type="PIRSR" id="PIRSR036979-1"/>
    </source>
</evidence>
<dbReference type="Pfam" id="PF00491">
    <property type="entry name" value="Arginase"/>
    <property type="match status" value="1"/>
</dbReference>
<evidence type="ECO:0000256" key="1">
    <source>
        <dbReference type="ARBA" id="ARBA00009227"/>
    </source>
</evidence>
<dbReference type="SUPFAM" id="SSF52768">
    <property type="entry name" value="Arginase/deacetylase"/>
    <property type="match status" value="1"/>
</dbReference>
<dbReference type="InterPro" id="IPR023696">
    <property type="entry name" value="Ureohydrolase_dom_sf"/>
</dbReference>
<feature type="binding site" evidence="4">
    <location>
        <position position="145"/>
    </location>
    <ligand>
        <name>Mn(2+)</name>
        <dbReference type="ChEBI" id="CHEBI:29035"/>
        <label>1</label>
    </ligand>
</feature>
<dbReference type="PIRSF" id="PIRSF036979">
    <property type="entry name" value="Arginase"/>
    <property type="match status" value="1"/>
</dbReference>
<dbReference type="InterPro" id="IPR006035">
    <property type="entry name" value="Ureohydrolase"/>
</dbReference>
<dbReference type="FunCoup" id="A0A0Q1B6K9">
    <property type="interactions" value="24"/>
</dbReference>
<evidence type="ECO:0000256" key="5">
    <source>
        <dbReference type="RuleBase" id="RU003684"/>
    </source>
</evidence>
<organism evidence="6 7">
    <name type="scientific">Acidiplasma cupricumulans</name>
    <dbReference type="NCBI Taxonomy" id="312540"/>
    <lineage>
        <taxon>Archaea</taxon>
        <taxon>Methanobacteriati</taxon>
        <taxon>Thermoplasmatota</taxon>
        <taxon>Thermoplasmata</taxon>
        <taxon>Thermoplasmatales</taxon>
        <taxon>Ferroplasmaceae</taxon>
        <taxon>Acidiplasma</taxon>
    </lineage>
</organism>
<feature type="binding site" evidence="4">
    <location>
        <position position="122"/>
    </location>
    <ligand>
        <name>Mn(2+)</name>
        <dbReference type="ChEBI" id="CHEBI:29035"/>
        <label>1</label>
    </ligand>
</feature>
<dbReference type="InterPro" id="IPR020855">
    <property type="entry name" value="Ureohydrolase_Mn_BS"/>
</dbReference>
<evidence type="ECO:0000256" key="3">
    <source>
        <dbReference type="ARBA" id="ARBA00022801"/>
    </source>
</evidence>
<evidence type="ECO:0000313" key="7">
    <source>
        <dbReference type="Proteomes" id="UP000050301"/>
    </source>
</evidence>
<dbReference type="PANTHER" id="PTHR11358">
    <property type="entry name" value="ARGINASE/AGMATINASE"/>
    <property type="match status" value="1"/>
</dbReference>
<dbReference type="InterPro" id="IPR005925">
    <property type="entry name" value="Agmatinase-rel"/>
</dbReference>
<keyword evidence="3 5" id="KW-0378">Hydrolase</keyword>
<dbReference type="PANTHER" id="PTHR11358:SF26">
    <property type="entry name" value="GUANIDINO ACID HYDROLASE, MITOCHONDRIAL"/>
    <property type="match status" value="1"/>
</dbReference>
<dbReference type="GO" id="GO:0046872">
    <property type="term" value="F:metal ion binding"/>
    <property type="evidence" value="ECO:0007669"/>
    <property type="project" value="UniProtKB-KW"/>
</dbReference>
<sequence>MGGNGKEKNHAAELSNHFSHLKIADAIENYEDSKYVIFGVPFDNTSSYRRGSRLAPNSIRIAYDNLESFEPNYGIDLTQCKISDLGDLSVYEDVSYVLSEVEDVTRIIFNDRKIPVMIGGEHSITVGALRNLKDVSMVIIDAHSDFRDSYFDNKYNHACVTRRALEILGPNKIISVGTRSTSLEEITSPDYKKVRFITANEVRESGISNVISEIKNSISDSVYFSIDMDGIDPAYAPGVGTPEPYGLSSVDVRSILTSISDKIIGFDINEMTPLYDNGNTSMLAAKLIQDFIASREKAILNKNIK</sequence>
<keyword evidence="2 4" id="KW-0479">Metal-binding</keyword>
<feature type="binding site" evidence="4">
    <location>
        <position position="143"/>
    </location>
    <ligand>
        <name>Mn(2+)</name>
        <dbReference type="ChEBI" id="CHEBI:29035"/>
        <label>1</label>
    </ligand>
</feature>
<reference evidence="6 7" key="1">
    <citation type="submission" date="2015-09" db="EMBL/GenBank/DDBJ databases">
        <title>Heavy metals and arsenic resistance mechanisms in polyextremophilic archaea of the family Ferroplasmaceae.</title>
        <authorList>
            <person name="Bulaev A.G."/>
            <person name="Kanygina A.V."/>
        </authorList>
    </citation>
    <scope>NUCLEOTIDE SEQUENCE [LARGE SCALE GENOMIC DNA]</scope>
    <source>
        <strain evidence="6 7">BH2</strain>
    </source>
</reference>
<feature type="binding site" evidence="4">
    <location>
        <position position="227"/>
    </location>
    <ligand>
        <name>Mn(2+)</name>
        <dbReference type="ChEBI" id="CHEBI:29035"/>
        <label>1</label>
    </ligand>
</feature>
<dbReference type="Gene3D" id="3.40.800.10">
    <property type="entry name" value="Ureohydrolase domain"/>
    <property type="match status" value="1"/>
</dbReference>
<dbReference type="RefSeq" id="WP_055040877.1">
    <property type="nucleotide sequence ID" value="NZ_LKBH01000102.1"/>
</dbReference>
<keyword evidence="4" id="KW-0464">Manganese</keyword>
<comment type="caution">
    <text evidence="6">The sequence shown here is derived from an EMBL/GenBank/DDBJ whole genome shotgun (WGS) entry which is preliminary data.</text>
</comment>
<dbReference type="Proteomes" id="UP000050301">
    <property type="component" value="Unassembled WGS sequence"/>
</dbReference>
<dbReference type="CDD" id="cd11593">
    <property type="entry name" value="Agmatinase-like_2"/>
    <property type="match status" value="1"/>
</dbReference>
<dbReference type="InParanoid" id="A0A0Q1B6K9"/>
<comment type="similarity">
    <text evidence="1">Belongs to the arginase family. Agmatinase subfamily.</text>
</comment>
<dbReference type="EMBL" id="LKBH01000102">
    <property type="protein sequence ID" value="KQB35734.1"/>
    <property type="molecule type" value="Genomic_DNA"/>
</dbReference>
<gene>
    <name evidence="6" type="ORF">AOG55_05990</name>
</gene>
<keyword evidence="7" id="KW-1185">Reference proteome</keyword>
<feature type="binding site" evidence="4">
    <location>
        <position position="229"/>
    </location>
    <ligand>
        <name>Mn(2+)</name>
        <dbReference type="ChEBI" id="CHEBI:29035"/>
        <label>1</label>
    </ligand>
</feature>
<comment type="cofactor">
    <cofactor evidence="4">
        <name>Mn(2+)</name>
        <dbReference type="ChEBI" id="CHEBI:29035"/>
    </cofactor>
    <text evidence="4">Binds 2 manganese ions per subunit.</text>
</comment>
<accession>A0A0Q1B6K9</accession>
<dbReference type="AlphaFoldDB" id="A0A0Q1B6K9"/>
<evidence type="ECO:0000256" key="2">
    <source>
        <dbReference type="ARBA" id="ARBA00022723"/>
    </source>
</evidence>
<dbReference type="NCBIfam" id="TIGR01230">
    <property type="entry name" value="agmatinase"/>
    <property type="match status" value="1"/>
</dbReference>
<dbReference type="GO" id="GO:0033389">
    <property type="term" value="P:putrescine biosynthetic process from arginine, via agmatine"/>
    <property type="evidence" value="ECO:0007669"/>
    <property type="project" value="TreeGrafter"/>
</dbReference>
<evidence type="ECO:0000313" key="6">
    <source>
        <dbReference type="EMBL" id="KQB35734.1"/>
    </source>
</evidence>
<name>A0A0Q1B6K9_9ARCH</name>